<dbReference type="PANTHER" id="PTHR43280">
    <property type="entry name" value="ARAC-FAMILY TRANSCRIPTIONAL REGULATOR"/>
    <property type="match status" value="1"/>
</dbReference>
<sequence>MNHYLLLDTNRPVEFVSAGQFVSEQRWTHMERNNDSYELIIGVKEVLYIEQGGQKYQVKPGEVLLLLPNQELSGYKECAKGISFYWFHFKDLLGGPLLDEKAFHQTLLKIRTTSYTGTKQSHALVPDYSKPKKIERINIIANQLLDFAYSNSYNKSAVDYFMTLLMIELSEQTLESVSAENRSSLNDRRISLVEEWIRIHALEDITVTAVANYFNYNRDYLSRFFKEKTNMNIREYIHRLKLTKAKDLLTSSEEGIKEIAYRVGIKDEKYFMRLFKKYEKVTPTEYRKAYFRRLFNNE</sequence>
<protein>
    <submittedName>
        <fullName evidence="5">AraC family transcriptional regulator</fullName>
    </submittedName>
</protein>
<dbReference type="GO" id="GO:0043565">
    <property type="term" value="F:sequence-specific DNA binding"/>
    <property type="evidence" value="ECO:0007669"/>
    <property type="project" value="InterPro"/>
</dbReference>
<dbReference type="InterPro" id="IPR018060">
    <property type="entry name" value="HTH_AraC"/>
</dbReference>
<dbReference type="InterPro" id="IPR003313">
    <property type="entry name" value="AraC-bd"/>
</dbReference>
<comment type="caution">
    <text evidence="5">The sequence shown here is derived from an EMBL/GenBank/DDBJ whole genome shotgun (WGS) entry which is preliminary data.</text>
</comment>
<feature type="domain" description="HTH araC/xylS-type" evidence="4">
    <location>
        <begin position="191"/>
        <end position="289"/>
    </location>
</feature>
<dbReference type="Gene3D" id="1.10.10.60">
    <property type="entry name" value="Homeodomain-like"/>
    <property type="match status" value="2"/>
</dbReference>
<dbReference type="RefSeq" id="WP_272445985.1">
    <property type="nucleotide sequence ID" value="NZ_JAMQKC010000005.1"/>
</dbReference>
<dbReference type="PROSITE" id="PS00041">
    <property type="entry name" value="HTH_ARAC_FAMILY_1"/>
    <property type="match status" value="1"/>
</dbReference>
<evidence type="ECO:0000313" key="5">
    <source>
        <dbReference type="EMBL" id="MDC3416951.1"/>
    </source>
</evidence>
<dbReference type="PRINTS" id="PR00032">
    <property type="entry name" value="HTHARAC"/>
</dbReference>
<keyword evidence="1" id="KW-0805">Transcription regulation</keyword>
<keyword evidence="3" id="KW-0804">Transcription</keyword>
<proteinExistence type="predicted"/>
<evidence type="ECO:0000256" key="2">
    <source>
        <dbReference type="ARBA" id="ARBA00023125"/>
    </source>
</evidence>
<dbReference type="EMBL" id="JAMQKC010000005">
    <property type="protein sequence ID" value="MDC3416951.1"/>
    <property type="molecule type" value="Genomic_DNA"/>
</dbReference>
<dbReference type="PROSITE" id="PS01124">
    <property type="entry name" value="HTH_ARAC_FAMILY_2"/>
    <property type="match status" value="1"/>
</dbReference>
<dbReference type="Pfam" id="PF02311">
    <property type="entry name" value="AraC_binding"/>
    <property type="match status" value="1"/>
</dbReference>
<dbReference type="Pfam" id="PF12833">
    <property type="entry name" value="HTH_18"/>
    <property type="match status" value="1"/>
</dbReference>
<reference evidence="5" key="1">
    <citation type="submission" date="2022-06" db="EMBL/GenBank/DDBJ databases">
        <title>Aquibacillus sp. a new bacterium isolated from soil saline samples.</title>
        <authorList>
            <person name="Galisteo C."/>
            <person name="De La Haba R."/>
            <person name="Sanchez-Porro C."/>
            <person name="Ventosa A."/>
        </authorList>
    </citation>
    <scope>NUCLEOTIDE SEQUENCE</scope>
    <source>
        <strain evidence="5">3ASR75-54</strain>
    </source>
</reference>
<evidence type="ECO:0000256" key="3">
    <source>
        <dbReference type="ARBA" id="ARBA00023163"/>
    </source>
</evidence>
<name>A0A9X4AEL9_9BACI</name>
<evidence type="ECO:0000313" key="6">
    <source>
        <dbReference type="Proteomes" id="UP001145069"/>
    </source>
</evidence>
<gene>
    <name evidence="5" type="ORF">NC799_08450</name>
</gene>
<dbReference type="SUPFAM" id="SSF46689">
    <property type="entry name" value="Homeodomain-like"/>
    <property type="match status" value="2"/>
</dbReference>
<dbReference type="InterPro" id="IPR037923">
    <property type="entry name" value="HTH-like"/>
</dbReference>
<dbReference type="AlphaFoldDB" id="A0A9X4AEL9"/>
<dbReference type="Proteomes" id="UP001145069">
    <property type="component" value="Unassembled WGS sequence"/>
</dbReference>
<dbReference type="InterPro" id="IPR009057">
    <property type="entry name" value="Homeodomain-like_sf"/>
</dbReference>
<dbReference type="SUPFAM" id="SSF51215">
    <property type="entry name" value="Regulatory protein AraC"/>
    <property type="match status" value="1"/>
</dbReference>
<dbReference type="GO" id="GO:0003700">
    <property type="term" value="F:DNA-binding transcription factor activity"/>
    <property type="evidence" value="ECO:0007669"/>
    <property type="project" value="InterPro"/>
</dbReference>
<keyword evidence="6" id="KW-1185">Reference proteome</keyword>
<evidence type="ECO:0000256" key="1">
    <source>
        <dbReference type="ARBA" id="ARBA00023015"/>
    </source>
</evidence>
<dbReference type="SMART" id="SM00342">
    <property type="entry name" value="HTH_ARAC"/>
    <property type="match status" value="1"/>
</dbReference>
<keyword evidence="2" id="KW-0238">DNA-binding</keyword>
<dbReference type="InterPro" id="IPR018062">
    <property type="entry name" value="HTH_AraC-typ_CS"/>
</dbReference>
<dbReference type="InterPro" id="IPR020449">
    <property type="entry name" value="Tscrpt_reg_AraC-type_HTH"/>
</dbReference>
<dbReference type="PANTHER" id="PTHR43280:SF2">
    <property type="entry name" value="HTH-TYPE TRANSCRIPTIONAL REGULATOR EXSA"/>
    <property type="match status" value="1"/>
</dbReference>
<accession>A0A9X4AEL9</accession>
<evidence type="ECO:0000259" key="4">
    <source>
        <dbReference type="PROSITE" id="PS01124"/>
    </source>
</evidence>
<organism evidence="5 6">
    <name type="scientific">Aquibacillus salsiterrae</name>
    <dbReference type="NCBI Taxonomy" id="2950439"/>
    <lineage>
        <taxon>Bacteria</taxon>
        <taxon>Bacillati</taxon>
        <taxon>Bacillota</taxon>
        <taxon>Bacilli</taxon>
        <taxon>Bacillales</taxon>
        <taxon>Bacillaceae</taxon>
        <taxon>Aquibacillus</taxon>
    </lineage>
</organism>